<organism evidence="2 3">
    <name type="scientific">Promethearchaeum syntrophicum</name>
    <dbReference type="NCBI Taxonomy" id="2594042"/>
    <lineage>
        <taxon>Archaea</taxon>
        <taxon>Promethearchaeati</taxon>
        <taxon>Promethearchaeota</taxon>
        <taxon>Promethearchaeia</taxon>
        <taxon>Promethearchaeales</taxon>
        <taxon>Promethearchaeaceae</taxon>
        <taxon>Promethearchaeum</taxon>
    </lineage>
</organism>
<dbReference type="EMBL" id="CP042905">
    <property type="protein sequence ID" value="QEE15006.1"/>
    <property type="molecule type" value="Genomic_DNA"/>
</dbReference>
<sequence>MWFLSTESVGIFWDYENVPLRHQDYKSFLTGLTNYINANNVEYFKVYYQAKSPISDSDFELLKNIPQIQFKKTLQDGPNAADNSLIQSCLDVLNNNEDINHVILISGDADFLTLIDQLHDWGVKITIICQQHNYSDDLITESQKAYTVRHISTNPYNWWIN</sequence>
<dbReference type="Proteomes" id="UP000321408">
    <property type="component" value="Chromosome"/>
</dbReference>
<evidence type="ECO:0000313" key="2">
    <source>
        <dbReference type="EMBL" id="QEE15006.1"/>
    </source>
</evidence>
<dbReference type="AlphaFoldDB" id="A0A5B9D8Q3"/>
<gene>
    <name evidence="2" type="ORF">DSAG12_00829</name>
</gene>
<evidence type="ECO:0000313" key="3">
    <source>
        <dbReference type="Proteomes" id="UP000321408"/>
    </source>
</evidence>
<reference evidence="2 3" key="2">
    <citation type="journal article" date="2024" name="Int. J. Syst. Evol. Microbiol.">
        <title>Promethearchaeum syntrophicum gen. nov., sp. nov., an anaerobic, obligately syntrophic archaeon, the first isolate of the lineage 'Asgard' archaea, and proposal of the new archaeal phylum Promethearchaeota phyl. nov. and kingdom Promethearchaeati regn. nov.</title>
        <authorList>
            <person name="Imachi H."/>
            <person name="Nobu M.K."/>
            <person name="Kato S."/>
            <person name="Takaki Y."/>
            <person name="Miyazaki M."/>
            <person name="Miyata M."/>
            <person name="Ogawara M."/>
            <person name="Saito Y."/>
            <person name="Sakai S."/>
            <person name="Tahara Y.O."/>
            <person name="Takano Y."/>
            <person name="Tasumi E."/>
            <person name="Uematsu K."/>
            <person name="Yoshimura T."/>
            <person name="Itoh T."/>
            <person name="Ohkuma M."/>
            <person name="Takai K."/>
        </authorList>
    </citation>
    <scope>NUCLEOTIDE SEQUENCE [LARGE SCALE GENOMIC DNA]</scope>
    <source>
        <strain evidence="2 3">MK-D1</strain>
    </source>
</reference>
<feature type="domain" description="NYN" evidence="1">
    <location>
        <begin position="9"/>
        <end position="144"/>
    </location>
</feature>
<dbReference type="Pfam" id="PF01936">
    <property type="entry name" value="NYN"/>
    <property type="match status" value="1"/>
</dbReference>
<reference evidence="2 3" key="1">
    <citation type="journal article" date="2020" name="Nature">
        <title>Isolation of an archaeon at the prokaryote-eukaryote interface.</title>
        <authorList>
            <person name="Imachi H."/>
            <person name="Nobu M.K."/>
            <person name="Nakahara N."/>
            <person name="Morono Y."/>
            <person name="Ogawara M."/>
            <person name="Takaki Y."/>
            <person name="Takano Y."/>
            <person name="Uematsu K."/>
            <person name="Ikuta T."/>
            <person name="Ito M."/>
            <person name="Matsui Y."/>
            <person name="Miyazaki M."/>
            <person name="Murata K."/>
            <person name="Saito Y."/>
            <person name="Sakai S."/>
            <person name="Song C."/>
            <person name="Tasumi E."/>
            <person name="Yamanaka Y."/>
            <person name="Yamaguchi T."/>
            <person name="Kamagata Y."/>
            <person name="Tamaki H."/>
            <person name="Takai K."/>
        </authorList>
    </citation>
    <scope>NUCLEOTIDE SEQUENCE [LARGE SCALE GENOMIC DNA]</scope>
    <source>
        <strain evidence="2 3">MK-D1</strain>
    </source>
</reference>
<dbReference type="GO" id="GO:0004540">
    <property type="term" value="F:RNA nuclease activity"/>
    <property type="evidence" value="ECO:0007669"/>
    <property type="project" value="InterPro"/>
</dbReference>
<dbReference type="Gene3D" id="3.40.50.1010">
    <property type="entry name" value="5'-nuclease"/>
    <property type="match status" value="1"/>
</dbReference>
<dbReference type="KEGG" id="psyt:DSAG12_00829"/>
<evidence type="ECO:0000259" key="1">
    <source>
        <dbReference type="Pfam" id="PF01936"/>
    </source>
</evidence>
<dbReference type="InterPro" id="IPR021139">
    <property type="entry name" value="NYN"/>
</dbReference>
<name>A0A5B9D8Q3_9ARCH</name>
<dbReference type="RefSeq" id="WP_147661935.1">
    <property type="nucleotide sequence ID" value="NZ_CP042905.2"/>
</dbReference>
<dbReference type="GeneID" id="41328828"/>
<keyword evidence="3" id="KW-1185">Reference proteome</keyword>
<proteinExistence type="predicted"/>
<accession>A0A5B9D8Q3</accession>
<protein>
    <submittedName>
        <fullName evidence="2">NYN domain-containing protein</fullName>
    </submittedName>
</protein>